<protein>
    <submittedName>
        <fullName evidence="2">Uncharacterized protein</fullName>
    </submittedName>
</protein>
<dbReference type="Proteomes" id="UP001367316">
    <property type="component" value="Unassembled WGS sequence"/>
</dbReference>
<evidence type="ECO:0000313" key="3">
    <source>
        <dbReference type="Proteomes" id="UP001367316"/>
    </source>
</evidence>
<keyword evidence="3" id="KW-1185">Reference proteome</keyword>
<comment type="caution">
    <text evidence="2">The sequence shown here is derived from an EMBL/GenBank/DDBJ whole genome shotgun (WGS) entry which is preliminary data.</text>
</comment>
<proteinExistence type="predicted"/>
<feature type="region of interest" description="Disordered" evidence="1">
    <location>
        <begin position="1"/>
        <end position="92"/>
    </location>
</feature>
<evidence type="ECO:0000256" key="1">
    <source>
        <dbReference type="SAM" id="MobiDB-lite"/>
    </source>
</evidence>
<accession>A0ABR1N4D6</accession>
<dbReference type="EMBL" id="JBBPBF010000022">
    <property type="protein sequence ID" value="KAK7609583.1"/>
    <property type="molecule type" value="Genomic_DNA"/>
</dbReference>
<organism evidence="2 3">
    <name type="scientific">Phyllosticta paracitricarpa</name>
    <dbReference type="NCBI Taxonomy" id="2016321"/>
    <lineage>
        <taxon>Eukaryota</taxon>
        <taxon>Fungi</taxon>
        <taxon>Dikarya</taxon>
        <taxon>Ascomycota</taxon>
        <taxon>Pezizomycotina</taxon>
        <taxon>Dothideomycetes</taxon>
        <taxon>Dothideomycetes incertae sedis</taxon>
        <taxon>Botryosphaeriales</taxon>
        <taxon>Phyllostictaceae</taxon>
        <taxon>Phyllosticta</taxon>
    </lineage>
</organism>
<feature type="compositionally biased region" description="Low complexity" evidence="1">
    <location>
        <begin position="130"/>
        <end position="148"/>
    </location>
</feature>
<reference evidence="2 3" key="1">
    <citation type="submission" date="2024-04" db="EMBL/GenBank/DDBJ databases">
        <title>Phyllosticta paracitricarpa is synonymous to the EU quarantine fungus P. citricarpa based on phylogenomic analyses.</title>
        <authorList>
            <consortium name="Lawrence Berkeley National Laboratory"/>
            <person name="Van ingen-buijs V.A."/>
            <person name="Van westerhoven A.C."/>
            <person name="Haridas S."/>
            <person name="Skiadas P."/>
            <person name="Martin F."/>
            <person name="Groenewald J.Z."/>
            <person name="Crous P.W."/>
            <person name="Seidl M.F."/>
        </authorList>
    </citation>
    <scope>NUCLEOTIDE SEQUENCE [LARGE SCALE GENOMIC DNA]</scope>
    <source>
        <strain evidence="2 3">CBS 141358</strain>
    </source>
</reference>
<feature type="region of interest" description="Disordered" evidence="1">
    <location>
        <begin position="124"/>
        <end position="208"/>
    </location>
</feature>
<evidence type="ECO:0000313" key="2">
    <source>
        <dbReference type="EMBL" id="KAK7609583.1"/>
    </source>
</evidence>
<feature type="compositionally biased region" description="Polar residues" evidence="1">
    <location>
        <begin position="149"/>
        <end position="167"/>
    </location>
</feature>
<sequence length="285" mass="31211">MRHPSSQHPTAIFAPALPPNPLPPPSPRLDHYISLLLSSHSPPPPPPPTNPKHHSTPPQPHRPSMSLLLTRPSHPFASPFSTMAARTPSASDISDPYARYLYLSSQQESLRQRLTVQIPPTDAYATANYSPRSSFSSDISISLSGTHSPLSHSPTQTPTTPFNTAAHNTPGACSSPIPDLPHHSHHAASKTGAPHSPSQVRNGAPLPADSALYDVNKQVKAVLTELLNTDNVRRDERFRTFVQSRLMDTELEMRRQRRRRSSVDREVLDSIAEHFGDVGAASQYA</sequence>
<name>A0ABR1N4D6_9PEZI</name>
<gene>
    <name evidence="2" type="ORF">JOL62DRAFT_578031</name>
</gene>
<feature type="compositionally biased region" description="Pro residues" evidence="1">
    <location>
        <begin position="41"/>
        <end position="50"/>
    </location>
</feature>
<feature type="compositionally biased region" description="Pro residues" evidence="1">
    <location>
        <begin position="16"/>
        <end position="27"/>
    </location>
</feature>